<proteinExistence type="predicted"/>
<comment type="caution">
    <text evidence="1">The sequence shown here is derived from an EMBL/GenBank/DDBJ whole genome shotgun (WGS) entry which is preliminary data.</text>
</comment>
<organism evidence="1 2">
    <name type="scientific">Melia azedarach</name>
    <name type="common">Chinaberry tree</name>
    <dbReference type="NCBI Taxonomy" id="155640"/>
    <lineage>
        <taxon>Eukaryota</taxon>
        <taxon>Viridiplantae</taxon>
        <taxon>Streptophyta</taxon>
        <taxon>Embryophyta</taxon>
        <taxon>Tracheophyta</taxon>
        <taxon>Spermatophyta</taxon>
        <taxon>Magnoliopsida</taxon>
        <taxon>eudicotyledons</taxon>
        <taxon>Gunneridae</taxon>
        <taxon>Pentapetalae</taxon>
        <taxon>rosids</taxon>
        <taxon>malvids</taxon>
        <taxon>Sapindales</taxon>
        <taxon>Meliaceae</taxon>
        <taxon>Melia</taxon>
    </lineage>
</organism>
<evidence type="ECO:0000313" key="2">
    <source>
        <dbReference type="Proteomes" id="UP001164539"/>
    </source>
</evidence>
<protein>
    <submittedName>
        <fullName evidence="1">Regulatory protein RecX</fullName>
    </submittedName>
</protein>
<evidence type="ECO:0000313" key="1">
    <source>
        <dbReference type="EMBL" id="KAJ4725356.1"/>
    </source>
</evidence>
<sequence>MAILAGNIGFKISSPLQFRVLLIPWFGKNNAISCAKGRDYSSSVPVRYVPKKNLKINESENFLPIKGLERNELRKSSDASELRIEVTNSGRGVKRSVTPDRKFQNQNRMTKSSLLLKDAKQEFGEEINCEHGVIEESDEVFEEPWEVVEEMKIPQEKDIHYQNMLQAGRAMQDAENFAIKLLATRAFTAVEMRKKLNGKKFPPHVIEAVITNFQSRGLINDSLYAESFSRSRWSSASWGPRRIKQALFNKGISGNDADNAIKVVFRDGECDEDQESKLGMSKLSMDQLFIQASKQWLRSQDAPKDTRKLRIIRWLQYRGFNWGVTSFILKKLESLYPP</sequence>
<dbReference type="Proteomes" id="UP001164539">
    <property type="component" value="Chromosome 2"/>
</dbReference>
<reference evidence="1 2" key="1">
    <citation type="journal article" date="2023" name="Science">
        <title>Complex scaffold remodeling in plant triterpene biosynthesis.</title>
        <authorList>
            <person name="De La Pena R."/>
            <person name="Hodgson H."/>
            <person name="Liu J.C."/>
            <person name="Stephenson M.J."/>
            <person name="Martin A.C."/>
            <person name="Owen C."/>
            <person name="Harkess A."/>
            <person name="Leebens-Mack J."/>
            <person name="Jimenez L.E."/>
            <person name="Osbourn A."/>
            <person name="Sattely E.S."/>
        </authorList>
    </citation>
    <scope>NUCLEOTIDE SEQUENCE [LARGE SCALE GENOMIC DNA]</scope>
    <source>
        <strain evidence="2">cv. JPN11</strain>
        <tissue evidence="1">Leaf</tissue>
    </source>
</reference>
<gene>
    <name evidence="1" type="ORF">OWV82_004238</name>
</gene>
<keyword evidence="2" id="KW-1185">Reference proteome</keyword>
<dbReference type="EMBL" id="CM051395">
    <property type="protein sequence ID" value="KAJ4725356.1"/>
    <property type="molecule type" value="Genomic_DNA"/>
</dbReference>
<accession>A0ACC1YPI6</accession>
<name>A0ACC1YPI6_MELAZ</name>